<reference evidence="4" key="1">
    <citation type="submission" date="2020-01" db="EMBL/GenBank/DDBJ databases">
        <title>Genome sequence of Kobresia littledalei, the first chromosome-level genome in the family Cyperaceae.</title>
        <authorList>
            <person name="Qu G."/>
        </authorList>
    </citation>
    <scope>NUCLEOTIDE SEQUENCE</scope>
    <source>
        <strain evidence="4">C.B.Clarke</strain>
        <tissue evidence="4">Leaf</tissue>
    </source>
</reference>
<sequence>MATNGGKKRGTFEGTTVYLSRNLVAPEIYSTLYDALRLNGADIRPCCDPSKNSPLDFHVISSPDHEKFADLRAKGCNLLGPQCVLSCAKEHRVLPKQGYTCCLAMDGVKVLALGFGNDEKARIQERVSAMGGLSLDKLSLDIDFAIVKNVLAAKYKRALNNLKKPIINITWLDQCWMEHRIVPHEPYRVLPFTGLTICVTKIPLDERRQMGKMIVENGGQYSTDLTKKCTHLYTVAKKWGNIHIVNRRWVDMCIARRACLDEAAYPVTNNPPSRTSSANCSQKEKQCQHQEHKTDTIAQHVQTATKTVELSESGLSQNDSASVPCMVFDELGKEKKATDDIAAHDLWVAEDSEDGNDLYLSECRISLVGFTEKEMASLVALVRKGGGTRHYMLSQRLTHIIVGAPSEVEKKEVRRLASFGAINIVRAAWLEECHRTRREVDILPFHVASDLIVAKDTTNGISTMSETSTGQTNSSEMESLITRKRTRQSVVDFGSKPEKSDRVRSAESCSSKEGSNSKFSYIFNGKRFCFSASFPHDRRGEVIEWVEGGGGIMIEDPKRTTVHFLVECHGLSTCTTSTSSPPCTVVTTQWIRSCLEGGSLQDVGSHILFSPLKCRVPLPGFEKLKFCFSLYEEKEKDLLKNLCFTLGAKYSDNITKKMTHLVCKFASGPKYEFSIKRGIQAVTAEWIFECVAKDAIVPLDKFRPRAITSQEREEGLCPVTQYPSQGAKVVASQTQLTSCSKDKLARNSDEGICEETESLSTSKKGKLSGQNVACEEVEVPPKIQGSSAAVSDVAMAIEDLLAQSTMIQDMKPPEQQRNICTPDSVVLGQGHENTHSIGISTKAQKQDNASEFITIEARNPAYDAFSETQSESQVVGYEEDLSGRQKIIDRVRSQSLTPLAK</sequence>
<dbReference type="InterPro" id="IPR036420">
    <property type="entry name" value="BRCT_dom_sf"/>
</dbReference>
<dbReference type="AlphaFoldDB" id="A0A833R6N5"/>
<protein>
    <submittedName>
        <fullName evidence="4">DNA topoisomerase 2-binding protein 1-A</fullName>
    </submittedName>
</protein>
<dbReference type="GO" id="GO:0033314">
    <property type="term" value="P:mitotic DNA replication checkpoint signaling"/>
    <property type="evidence" value="ECO:0007669"/>
    <property type="project" value="TreeGrafter"/>
</dbReference>
<feature type="region of interest" description="Disordered" evidence="2">
    <location>
        <begin position="492"/>
        <end position="515"/>
    </location>
</feature>
<dbReference type="PROSITE" id="PS50172">
    <property type="entry name" value="BRCT"/>
    <property type="match status" value="6"/>
</dbReference>
<dbReference type="Gene3D" id="3.40.50.10190">
    <property type="entry name" value="BRCT domain"/>
    <property type="match status" value="6"/>
</dbReference>
<dbReference type="Pfam" id="PF12738">
    <property type="entry name" value="PTCB-BRCT"/>
    <property type="match status" value="2"/>
</dbReference>
<evidence type="ECO:0000259" key="3">
    <source>
        <dbReference type="PROSITE" id="PS50172"/>
    </source>
</evidence>
<name>A0A833R6N5_9POAL</name>
<keyword evidence="1" id="KW-0677">Repeat</keyword>
<dbReference type="SUPFAM" id="SSF52113">
    <property type="entry name" value="BRCT domain"/>
    <property type="match status" value="5"/>
</dbReference>
<proteinExistence type="predicted"/>
<keyword evidence="4" id="KW-0413">Isomerase</keyword>
<dbReference type="GO" id="GO:0007095">
    <property type="term" value="P:mitotic G2 DNA damage checkpoint signaling"/>
    <property type="evidence" value="ECO:0007669"/>
    <property type="project" value="TreeGrafter"/>
</dbReference>
<comment type="caution">
    <text evidence="4">The sequence shown here is derived from an EMBL/GenBank/DDBJ whole genome shotgun (WGS) entry which is preliminary data.</text>
</comment>
<dbReference type="SMART" id="SM00292">
    <property type="entry name" value="BRCT"/>
    <property type="match status" value="6"/>
</dbReference>
<feature type="compositionally biased region" description="Basic and acidic residues" evidence="2">
    <location>
        <begin position="495"/>
        <end position="505"/>
    </location>
</feature>
<feature type="domain" description="BRCT" evidence="3">
    <location>
        <begin position="105"/>
        <end position="189"/>
    </location>
</feature>
<organism evidence="4 5">
    <name type="scientific">Carex littledalei</name>
    <dbReference type="NCBI Taxonomy" id="544730"/>
    <lineage>
        <taxon>Eukaryota</taxon>
        <taxon>Viridiplantae</taxon>
        <taxon>Streptophyta</taxon>
        <taxon>Embryophyta</taxon>
        <taxon>Tracheophyta</taxon>
        <taxon>Spermatophyta</taxon>
        <taxon>Magnoliopsida</taxon>
        <taxon>Liliopsida</taxon>
        <taxon>Poales</taxon>
        <taxon>Cyperaceae</taxon>
        <taxon>Cyperoideae</taxon>
        <taxon>Cariceae</taxon>
        <taxon>Carex</taxon>
        <taxon>Carex subgen. Euthyceras</taxon>
    </lineage>
</organism>
<evidence type="ECO:0000256" key="1">
    <source>
        <dbReference type="ARBA" id="ARBA00022737"/>
    </source>
</evidence>
<dbReference type="EMBL" id="SWLB01000009">
    <property type="protein sequence ID" value="KAF3334173.1"/>
    <property type="molecule type" value="Genomic_DNA"/>
</dbReference>
<feature type="domain" description="BRCT" evidence="3">
    <location>
        <begin position="621"/>
        <end position="704"/>
    </location>
</feature>
<dbReference type="GO" id="GO:0016853">
    <property type="term" value="F:isomerase activity"/>
    <property type="evidence" value="ECO:0007669"/>
    <property type="project" value="UniProtKB-KW"/>
</dbReference>
<dbReference type="CDD" id="cd00027">
    <property type="entry name" value="BRCT"/>
    <property type="match status" value="2"/>
</dbReference>
<evidence type="ECO:0000313" key="4">
    <source>
        <dbReference type="EMBL" id="KAF3334173.1"/>
    </source>
</evidence>
<evidence type="ECO:0000256" key="2">
    <source>
        <dbReference type="SAM" id="MobiDB-lite"/>
    </source>
</evidence>
<dbReference type="InterPro" id="IPR001357">
    <property type="entry name" value="BRCT_dom"/>
</dbReference>
<feature type="domain" description="BRCT" evidence="3">
    <location>
        <begin position="355"/>
        <end position="447"/>
    </location>
</feature>
<dbReference type="InterPro" id="IPR059215">
    <property type="entry name" value="BRCT2_TopBP1-like"/>
</dbReference>
<dbReference type="CDD" id="cd17731">
    <property type="entry name" value="BRCT_TopBP1_rpt2_like"/>
    <property type="match status" value="1"/>
</dbReference>
<dbReference type="FunFam" id="3.40.50.10190:FF:000057">
    <property type="entry name" value="Transcription coactivator"/>
    <property type="match status" value="1"/>
</dbReference>
<dbReference type="Proteomes" id="UP000623129">
    <property type="component" value="Unassembled WGS sequence"/>
</dbReference>
<dbReference type="FunFam" id="3.40.50.10190:FF:000052">
    <property type="entry name" value="Transcription coactivator"/>
    <property type="match status" value="1"/>
</dbReference>
<evidence type="ECO:0000313" key="5">
    <source>
        <dbReference type="Proteomes" id="UP000623129"/>
    </source>
</evidence>
<dbReference type="PANTHER" id="PTHR13561">
    <property type="entry name" value="DNA REPLICATION REGULATOR DPB11-RELATED"/>
    <property type="match status" value="1"/>
</dbReference>
<gene>
    <name evidence="4" type="ORF">FCM35_KLT20777</name>
</gene>
<feature type="domain" description="BRCT" evidence="3">
    <location>
        <begin position="187"/>
        <end position="267"/>
    </location>
</feature>
<feature type="domain" description="BRCT" evidence="3">
    <location>
        <begin position="518"/>
        <end position="608"/>
    </location>
</feature>
<feature type="domain" description="BRCT" evidence="3">
    <location>
        <begin position="7"/>
        <end position="101"/>
    </location>
</feature>
<keyword evidence="5" id="KW-1185">Reference proteome</keyword>
<dbReference type="OrthoDB" id="251770at2759"/>
<accession>A0A833R6N5</accession>
<dbReference type="PANTHER" id="PTHR13561:SF20">
    <property type="entry name" value="DNA TOPOISOMERASE 2-BINDING PROTEIN 1"/>
    <property type="match status" value="1"/>
</dbReference>
<dbReference type="GO" id="GO:0006270">
    <property type="term" value="P:DNA replication initiation"/>
    <property type="evidence" value="ECO:0007669"/>
    <property type="project" value="TreeGrafter"/>
</dbReference>
<dbReference type="Pfam" id="PF00533">
    <property type="entry name" value="BRCT"/>
    <property type="match status" value="1"/>
</dbReference>